<dbReference type="Proteomes" id="UP000265703">
    <property type="component" value="Unassembled WGS sequence"/>
</dbReference>
<name>A0A397SV87_9GLOM</name>
<proteinExistence type="predicted"/>
<sequence length="62" mass="7330">MDFDVNDLKYKNSLTPHQNLNSSHENTENIVTVDNQDSFDNSWPYNDYISHQIDNVFDINRP</sequence>
<gene>
    <name evidence="1" type="ORF">C1645_826224</name>
</gene>
<accession>A0A397SV87</accession>
<dbReference type="EMBL" id="QKYT01000259">
    <property type="protein sequence ID" value="RIA88536.1"/>
    <property type="molecule type" value="Genomic_DNA"/>
</dbReference>
<keyword evidence="2" id="KW-1185">Reference proteome</keyword>
<organism evidence="1 2">
    <name type="scientific">Glomus cerebriforme</name>
    <dbReference type="NCBI Taxonomy" id="658196"/>
    <lineage>
        <taxon>Eukaryota</taxon>
        <taxon>Fungi</taxon>
        <taxon>Fungi incertae sedis</taxon>
        <taxon>Mucoromycota</taxon>
        <taxon>Glomeromycotina</taxon>
        <taxon>Glomeromycetes</taxon>
        <taxon>Glomerales</taxon>
        <taxon>Glomeraceae</taxon>
        <taxon>Glomus</taxon>
    </lineage>
</organism>
<evidence type="ECO:0000313" key="2">
    <source>
        <dbReference type="Proteomes" id="UP000265703"/>
    </source>
</evidence>
<comment type="caution">
    <text evidence="1">The sequence shown here is derived from an EMBL/GenBank/DDBJ whole genome shotgun (WGS) entry which is preliminary data.</text>
</comment>
<evidence type="ECO:0000313" key="1">
    <source>
        <dbReference type="EMBL" id="RIA88536.1"/>
    </source>
</evidence>
<dbReference type="AlphaFoldDB" id="A0A397SV87"/>
<reference evidence="1 2" key="1">
    <citation type="submission" date="2018-06" db="EMBL/GenBank/DDBJ databases">
        <title>Comparative genomics reveals the genomic features of Rhizophagus irregularis, R. cerebriforme, R. diaphanum and Gigaspora rosea, and their symbiotic lifestyle signature.</title>
        <authorList>
            <person name="Morin E."/>
            <person name="San Clemente H."/>
            <person name="Chen E.C.H."/>
            <person name="De La Providencia I."/>
            <person name="Hainaut M."/>
            <person name="Kuo A."/>
            <person name="Kohler A."/>
            <person name="Murat C."/>
            <person name="Tang N."/>
            <person name="Roy S."/>
            <person name="Loubradou J."/>
            <person name="Henrissat B."/>
            <person name="Grigoriev I.V."/>
            <person name="Corradi N."/>
            <person name="Roux C."/>
            <person name="Martin F.M."/>
        </authorList>
    </citation>
    <scope>NUCLEOTIDE SEQUENCE [LARGE SCALE GENOMIC DNA]</scope>
    <source>
        <strain evidence="1 2">DAOM 227022</strain>
    </source>
</reference>
<protein>
    <submittedName>
        <fullName evidence="1">Uncharacterized protein</fullName>
    </submittedName>
</protein>